<feature type="transmembrane region" description="Helical" evidence="9">
    <location>
        <begin position="61"/>
        <end position="80"/>
    </location>
</feature>
<dbReference type="InterPro" id="IPR011989">
    <property type="entry name" value="ARM-like"/>
</dbReference>
<feature type="transmembrane region" description="Helical" evidence="9">
    <location>
        <begin position="234"/>
        <end position="259"/>
    </location>
</feature>
<evidence type="ECO:0000256" key="7">
    <source>
        <dbReference type="ARBA" id="ARBA00023286"/>
    </source>
</evidence>
<feature type="transmembrane region" description="Helical" evidence="9">
    <location>
        <begin position="120"/>
        <end position="145"/>
    </location>
</feature>
<dbReference type="GO" id="GO:0044877">
    <property type="term" value="F:protein-containing complex binding"/>
    <property type="evidence" value="ECO:0007669"/>
    <property type="project" value="TreeGrafter"/>
</dbReference>
<comment type="subcellular location">
    <subcellularLocation>
        <location evidence="1">Membrane</location>
        <topology evidence="1">Multi-pass membrane protein</topology>
    </subcellularLocation>
</comment>
<feature type="transmembrane region" description="Helical" evidence="9">
    <location>
        <begin position="372"/>
        <end position="392"/>
    </location>
</feature>
<evidence type="ECO:0000256" key="3">
    <source>
        <dbReference type="ARBA" id="ARBA00022692"/>
    </source>
</evidence>
<evidence type="ECO:0000259" key="10">
    <source>
        <dbReference type="PROSITE" id="PS50042"/>
    </source>
</evidence>
<keyword evidence="6 9" id="KW-0472">Membrane</keyword>
<feature type="transmembrane region" description="Helical" evidence="9">
    <location>
        <begin position="271"/>
        <end position="295"/>
    </location>
</feature>
<evidence type="ECO:0000256" key="2">
    <source>
        <dbReference type="ARBA" id="ARBA00022448"/>
    </source>
</evidence>
<name>A0A3P3F4S9_9HYPH</name>
<feature type="transmembrane region" description="Helical" evidence="9">
    <location>
        <begin position="399"/>
        <end position="420"/>
    </location>
</feature>
<evidence type="ECO:0000256" key="6">
    <source>
        <dbReference type="ARBA" id="ARBA00023136"/>
    </source>
</evidence>
<dbReference type="PROSITE" id="PS50042">
    <property type="entry name" value="CNMP_BINDING_3"/>
    <property type="match status" value="1"/>
</dbReference>
<dbReference type="GO" id="GO:0016020">
    <property type="term" value="C:membrane"/>
    <property type="evidence" value="ECO:0007669"/>
    <property type="project" value="UniProtKB-SubCell"/>
</dbReference>
<dbReference type="CDD" id="cd00038">
    <property type="entry name" value="CAP_ED"/>
    <property type="match status" value="1"/>
</dbReference>
<dbReference type="EMBL" id="RQXT01000049">
    <property type="protein sequence ID" value="RRH93649.1"/>
    <property type="molecule type" value="Genomic_DNA"/>
</dbReference>
<dbReference type="AlphaFoldDB" id="A0A3P3F4S9"/>
<dbReference type="SUPFAM" id="SSF48371">
    <property type="entry name" value="ARM repeat"/>
    <property type="match status" value="1"/>
</dbReference>
<dbReference type="InterPro" id="IPR018490">
    <property type="entry name" value="cNMP-bd_dom_sf"/>
</dbReference>
<evidence type="ECO:0000256" key="5">
    <source>
        <dbReference type="ARBA" id="ARBA00023065"/>
    </source>
</evidence>
<keyword evidence="7" id="KW-1071">Ligand-gated ion channel</keyword>
<dbReference type="SMART" id="SM00100">
    <property type="entry name" value="cNMP"/>
    <property type="match status" value="1"/>
</dbReference>
<dbReference type="InterPro" id="IPR000595">
    <property type="entry name" value="cNMP-bd_dom"/>
</dbReference>
<dbReference type="RefSeq" id="WP_125005031.1">
    <property type="nucleotide sequence ID" value="NZ_RQXT01000049.1"/>
</dbReference>
<keyword evidence="12" id="KW-1185">Reference proteome</keyword>
<gene>
    <name evidence="11" type="ORF">EH240_29065</name>
</gene>
<feature type="transmembrane region" description="Helical" evidence="9">
    <location>
        <begin position="92"/>
        <end position="114"/>
    </location>
</feature>
<dbReference type="Gene3D" id="1.25.10.10">
    <property type="entry name" value="Leucine-rich Repeat Variant"/>
    <property type="match status" value="1"/>
</dbReference>
<feature type="transmembrane region" description="Helical" evidence="9">
    <location>
        <begin position="157"/>
        <end position="176"/>
    </location>
</feature>
<keyword evidence="2" id="KW-0813">Transport</keyword>
<dbReference type="CDD" id="cd06174">
    <property type="entry name" value="MFS"/>
    <property type="match status" value="1"/>
</dbReference>
<organism evidence="11 12">
    <name type="scientific">Mesorhizobium tamadayense</name>
    <dbReference type="NCBI Taxonomy" id="425306"/>
    <lineage>
        <taxon>Bacteria</taxon>
        <taxon>Pseudomonadati</taxon>
        <taxon>Pseudomonadota</taxon>
        <taxon>Alphaproteobacteria</taxon>
        <taxon>Hyphomicrobiales</taxon>
        <taxon>Phyllobacteriaceae</taxon>
        <taxon>Mesorhizobium</taxon>
    </lineage>
</organism>
<evidence type="ECO:0000313" key="11">
    <source>
        <dbReference type="EMBL" id="RRH93649.1"/>
    </source>
</evidence>
<accession>A0A3P3F4S9</accession>
<dbReference type="InterPro" id="IPR011701">
    <property type="entry name" value="MFS"/>
</dbReference>
<comment type="caution">
    <text evidence="11">The sequence shown here is derived from an EMBL/GenBank/DDBJ whole genome shotgun (WGS) entry which is preliminary data.</text>
</comment>
<dbReference type="PROSITE" id="PS00888">
    <property type="entry name" value="CNMP_BINDING_1"/>
    <property type="match status" value="1"/>
</dbReference>
<evidence type="ECO:0000313" key="12">
    <source>
        <dbReference type="Proteomes" id="UP000273786"/>
    </source>
</evidence>
<evidence type="ECO:0000256" key="9">
    <source>
        <dbReference type="SAM" id="Phobius"/>
    </source>
</evidence>
<keyword evidence="5" id="KW-0406">Ion transport</keyword>
<dbReference type="InterPro" id="IPR016024">
    <property type="entry name" value="ARM-type_fold"/>
</dbReference>
<dbReference type="InterPro" id="IPR018488">
    <property type="entry name" value="cNMP-bd_CS"/>
</dbReference>
<feature type="transmembrane region" description="Helical" evidence="9">
    <location>
        <begin position="182"/>
        <end position="202"/>
    </location>
</feature>
<keyword evidence="4 9" id="KW-1133">Transmembrane helix</keyword>
<dbReference type="Pfam" id="PF00027">
    <property type="entry name" value="cNMP_binding"/>
    <property type="match status" value="1"/>
</dbReference>
<dbReference type="PANTHER" id="PTHR45638">
    <property type="entry name" value="CYCLIC NUCLEOTIDE-GATED CATION CHANNEL SUBUNIT A"/>
    <property type="match status" value="1"/>
</dbReference>
<dbReference type="Proteomes" id="UP000273786">
    <property type="component" value="Unassembled WGS sequence"/>
</dbReference>
<dbReference type="Gene3D" id="1.20.1250.20">
    <property type="entry name" value="MFS general substrate transporter like domains"/>
    <property type="match status" value="1"/>
</dbReference>
<dbReference type="PROSITE" id="PS00889">
    <property type="entry name" value="CNMP_BINDING_2"/>
    <property type="match status" value="1"/>
</dbReference>
<dbReference type="Pfam" id="PF07690">
    <property type="entry name" value="MFS_1"/>
    <property type="match status" value="1"/>
</dbReference>
<dbReference type="SUPFAM" id="SSF103473">
    <property type="entry name" value="MFS general substrate transporter"/>
    <property type="match status" value="1"/>
</dbReference>
<dbReference type="SUPFAM" id="SSF51206">
    <property type="entry name" value="cAMP-binding domain-like"/>
    <property type="match status" value="1"/>
</dbReference>
<reference evidence="11 12" key="1">
    <citation type="submission" date="2018-11" db="EMBL/GenBank/DDBJ databases">
        <title>the genome of Mesorhizobium tamadayense DSM 28320.</title>
        <authorList>
            <person name="Gao J."/>
        </authorList>
    </citation>
    <scope>NUCLEOTIDE SEQUENCE [LARGE SCALE GENOMIC DNA]</scope>
    <source>
        <strain evidence="11 12">DSM 28320</strain>
    </source>
</reference>
<dbReference type="Pfam" id="PF13646">
    <property type="entry name" value="HEAT_2"/>
    <property type="match status" value="1"/>
</dbReference>
<dbReference type="PANTHER" id="PTHR45638:SF11">
    <property type="entry name" value="CYCLIC NUCLEOTIDE-GATED CATION CHANNEL SUBUNIT A"/>
    <property type="match status" value="1"/>
</dbReference>
<feature type="domain" description="Cyclic nucleotide-binding" evidence="10">
    <location>
        <begin position="879"/>
        <end position="980"/>
    </location>
</feature>
<dbReference type="OrthoDB" id="9761985at2"/>
<dbReference type="InterPro" id="IPR050866">
    <property type="entry name" value="CNG_cation_channel"/>
</dbReference>
<evidence type="ECO:0000256" key="1">
    <source>
        <dbReference type="ARBA" id="ARBA00004141"/>
    </source>
</evidence>
<evidence type="ECO:0000256" key="8">
    <source>
        <dbReference type="ARBA" id="ARBA00023303"/>
    </source>
</evidence>
<protein>
    <recommendedName>
        <fullName evidence="10">Cyclic nucleotide-binding domain-containing protein</fullName>
    </recommendedName>
</protein>
<sequence>MAKPMSAPSGIEMLLRRLRRLPIPNDRIGHLVLSAFLLATANTFGSSLAAARFLSTQGGEGIAIYYMVFALVSIPAWVVYARMIDRGSRVVLLQRFMVAVIVMTALLILASGFGGTAADYALYAGISGLESLLYSVFQVVLIDYLTAREMTRYSTRVAVALSAGGMVGGSLAGLLAGFVSPFWLLFGMPLILCLCLAHLAWLSLRWKPAGEREEQGESGILENLRSIGSMMRGFLIAILLSTALFLNIVTQCIAEYMVFNIYTDSLPDEQSLAKFFGLMSGALNFVGVAIGLWLTSPLMQRLGIARMNLVFPAACGVSFIAMLASPALPVAMFAHVVYDGLSKNIDAPVTAINYNAVPGRFASRLRAFNDSLIYPMALAVSGLLVWVVAQFAGLFGVGVLGVVLSLCFLACGWSIGWRYVSGLVGILREGAVDLDRDEFLIREASAVAASNSADLVVMLSGQDRTATDLALRIVAHTSIGPFLEPITEKLTTSGDETVIALARGGDRHAADLLTLWPNAEPVLRVRIAQYLVAVGRSLPEDRDQAPVMIALDLAARLGKSPEAAQALVTMAQSQLEVATALLPIAAARCDDAFTPMLVSIIRNHASLEEVIVKTIAALPYSKPGSTGLPQDLLEEAVRSNDTGRRVIGYQLAVRGGWPAKRIAVGLTDRDESVRRVAIAALVARKDSVAAVLPMLRDENPSVRLAVIEVLGHVGATEALFSYLQKDAFPRIDRYRQWRQAVPDSNLAWAAIARIAMAEANQAAIDEVLATLAALGHKQTVSYIRRFLSARDERMRARAAEAITAVDQRRLVTPLIPLLDGDTAKRGKTLPIKTVLDAMSTSSLPWLRRAAVAARSLESDMPNAEHGLLDRLLFLRNVPIFESCSLDDLYAVQQVMKRTDYLSDEVIVKQGAHGEELFVLLEGEVKVRQRGPSGFTDFATLKPGSMFGEMALFGEGERSADIVAVGYASCLVLERSHFEDLARQRPGILLQICRVLGGRLRAANQKLHDLQTTKSAKSGLL</sequence>
<dbReference type="Gene3D" id="2.60.120.10">
    <property type="entry name" value="Jelly Rolls"/>
    <property type="match status" value="1"/>
</dbReference>
<dbReference type="GO" id="GO:0005221">
    <property type="term" value="F:intracellularly cyclic nucleotide-activated monoatomic cation channel activity"/>
    <property type="evidence" value="ECO:0007669"/>
    <property type="project" value="InterPro"/>
</dbReference>
<keyword evidence="8" id="KW-0407">Ion channel</keyword>
<feature type="transmembrane region" description="Helical" evidence="9">
    <location>
        <begin position="307"/>
        <end position="328"/>
    </location>
</feature>
<proteinExistence type="predicted"/>
<keyword evidence="3 9" id="KW-0812">Transmembrane</keyword>
<evidence type="ECO:0000256" key="4">
    <source>
        <dbReference type="ARBA" id="ARBA00022989"/>
    </source>
</evidence>
<dbReference type="InterPro" id="IPR014710">
    <property type="entry name" value="RmlC-like_jellyroll"/>
</dbReference>
<dbReference type="InterPro" id="IPR036259">
    <property type="entry name" value="MFS_trans_sf"/>
</dbReference>